<accession>A0A0P1EYL8</accession>
<dbReference type="InterPro" id="IPR023210">
    <property type="entry name" value="NADP_OxRdtase_dom"/>
</dbReference>
<gene>
    <name evidence="3" type="primary">yhdN_1</name>
    <name evidence="3" type="ORF">THS5294_01404</name>
</gene>
<dbReference type="EC" id="1.1.1.-" evidence="3"/>
<dbReference type="EMBL" id="CYRX01000024">
    <property type="protein sequence ID" value="CUH60115.1"/>
    <property type="molecule type" value="Genomic_DNA"/>
</dbReference>
<dbReference type="STRING" id="266809.PM03_14395"/>
<dbReference type="AlphaFoldDB" id="A0A0P1EYL8"/>
<dbReference type="Gene3D" id="3.20.20.100">
    <property type="entry name" value="NADP-dependent oxidoreductase domain"/>
    <property type="match status" value="1"/>
</dbReference>
<dbReference type="InterPro" id="IPR050791">
    <property type="entry name" value="Aldo-Keto_reductase"/>
</dbReference>
<feature type="domain" description="NADP-dependent oxidoreductase" evidence="2">
    <location>
        <begin position="17"/>
        <end position="307"/>
    </location>
</feature>
<dbReference type="InterPro" id="IPR036812">
    <property type="entry name" value="NAD(P)_OxRdtase_dom_sf"/>
</dbReference>
<sequence>MKTITLGASGPQVSQFGIGAMSFAGIYGDATFAESHAVLDACRAAGATHIDTSNVYGMGRSEEIIGDWFKQRPGARADMVLATKAGIARGNERPRNNDPDYLEACLDESLTRLGVDHVDLFYIHRYDAAHSPEDVAGTLKRLIDAGKTRAVGFSEIAPSTLRRAWTECPIAAVQSEYSLSTRAPELGLSQACAELGTTLVAFSPVGRSFLTDAPFSHARAQSHAFLANNPRFMEPNYSANITATDRFRRLAADMELPAAALAIAWVISRGEHVLPIPGTKNTAHLAELLRGTEVTLTAEDLDRIEAVLPVGWAHGDRYSDVQWQGPERFS</sequence>
<dbReference type="Pfam" id="PF00248">
    <property type="entry name" value="Aldo_ket_red"/>
    <property type="match status" value="1"/>
</dbReference>
<dbReference type="PANTHER" id="PTHR43625">
    <property type="entry name" value="AFLATOXIN B1 ALDEHYDE REDUCTASE"/>
    <property type="match status" value="1"/>
</dbReference>
<dbReference type="RefSeq" id="WP_058123161.1">
    <property type="nucleotide sequence ID" value="NZ_CYRX01000024.1"/>
</dbReference>
<organism evidence="3 4">
    <name type="scientific">Thalassobacter stenotrophicus</name>
    <dbReference type="NCBI Taxonomy" id="266809"/>
    <lineage>
        <taxon>Bacteria</taxon>
        <taxon>Pseudomonadati</taxon>
        <taxon>Pseudomonadota</taxon>
        <taxon>Alphaproteobacteria</taxon>
        <taxon>Rhodobacterales</taxon>
        <taxon>Roseobacteraceae</taxon>
        <taxon>Thalassobacter</taxon>
    </lineage>
</organism>
<dbReference type="SUPFAM" id="SSF51430">
    <property type="entry name" value="NAD(P)-linked oxidoreductase"/>
    <property type="match status" value="1"/>
</dbReference>
<dbReference type="eggNOG" id="COG0667">
    <property type="taxonomic scope" value="Bacteria"/>
</dbReference>
<dbReference type="GO" id="GO:0005737">
    <property type="term" value="C:cytoplasm"/>
    <property type="evidence" value="ECO:0007669"/>
    <property type="project" value="TreeGrafter"/>
</dbReference>
<evidence type="ECO:0000313" key="4">
    <source>
        <dbReference type="Proteomes" id="UP000051298"/>
    </source>
</evidence>
<name>A0A0P1EYL8_9RHOB</name>
<dbReference type="PANTHER" id="PTHR43625:SF40">
    <property type="entry name" value="ALDO-KETO REDUCTASE YAKC [NADP(+)]"/>
    <property type="match status" value="1"/>
</dbReference>
<dbReference type="Proteomes" id="UP000051298">
    <property type="component" value="Unassembled WGS sequence"/>
</dbReference>
<evidence type="ECO:0000259" key="2">
    <source>
        <dbReference type="Pfam" id="PF00248"/>
    </source>
</evidence>
<proteinExistence type="predicted"/>
<evidence type="ECO:0000313" key="3">
    <source>
        <dbReference type="EMBL" id="CUH60115.1"/>
    </source>
</evidence>
<keyword evidence="1 3" id="KW-0560">Oxidoreductase</keyword>
<protein>
    <submittedName>
        <fullName evidence="3">General stress protein 69</fullName>
        <ecNumber evidence="3">1.1.1.-</ecNumber>
    </submittedName>
</protein>
<evidence type="ECO:0000256" key="1">
    <source>
        <dbReference type="ARBA" id="ARBA00023002"/>
    </source>
</evidence>
<dbReference type="GO" id="GO:0016491">
    <property type="term" value="F:oxidoreductase activity"/>
    <property type="evidence" value="ECO:0007669"/>
    <property type="project" value="UniProtKB-KW"/>
</dbReference>
<reference evidence="3 4" key="1">
    <citation type="submission" date="2015-09" db="EMBL/GenBank/DDBJ databases">
        <authorList>
            <consortium name="Swine Surveillance"/>
        </authorList>
    </citation>
    <scope>NUCLEOTIDE SEQUENCE [LARGE SCALE GENOMIC DNA]</scope>
    <source>
        <strain evidence="3 4">CECT 5294</strain>
    </source>
</reference>